<gene>
    <name evidence="2" type="ORF">MNB_SM-6-482</name>
</gene>
<dbReference type="InterPro" id="IPR011604">
    <property type="entry name" value="PDDEXK-like_dom_sf"/>
</dbReference>
<dbReference type="InterPro" id="IPR038726">
    <property type="entry name" value="PDDEXK_AddAB-type"/>
</dbReference>
<dbReference type="InterPro" id="IPR027417">
    <property type="entry name" value="P-loop_NTPase"/>
</dbReference>
<accession>A0A1W1CDL4</accession>
<dbReference type="Pfam" id="PF12705">
    <property type="entry name" value="PDDEXK_1"/>
    <property type="match status" value="1"/>
</dbReference>
<name>A0A1W1CDL4_9ZZZZ</name>
<proteinExistence type="predicted"/>
<dbReference type="SUPFAM" id="SSF52980">
    <property type="entry name" value="Restriction endonuclease-like"/>
    <property type="match status" value="1"/>
</dbReference>
<organism evidence="2">
    <name type="scientific">hydrothermal vent metagenome</name>
    <dbReference type="NCBI Taxonomy" id="652676"/>
    <lineage>
        <taxon>unclassified sequences</taxon>
        <taxon>metagenomes</taxon>
        <taxon>ecological metagenomes</taxon>
    </lineage>
</organism>
<dbReference type="Gene3D" id="3.90.320.10">
    <property type="match status" value="1"/>
</dbReference>
<sequence length="781" mass="91561">MDDTCIVLPSARAIRHKQLALEEESLFLPHYITMSDFIAKLALVKGYRFLDEDSRTLLLLEASDFKNFQNLQIERNFFTFTKNSAYIFKFFEELSAELYDIENLSGVDVYGEFEEHITILQELYRRYEALCSEKKLLDRIFLPKEYTFNAELLKAFETVEIVLEGYLTNFELELLQKAAEYCRVIIHFDASRFNRKMQKKLQALGFAIDEVGHYLLLLNDKTILKKEPLQRKTKISCESFSEQILQIAFIKQKIYEFVQKWYAPEKIAVILPNEHTAQSIRSFDEKSNLNFAMGESFTQSEVYQKLRATFDYMDDATCENTKRVERLGVEYYKIFEAHYKKKITEVDFKALMQELALSIANKTEAKIFQEELHKFVKLLPFLEQMNTRSVLNLFLQRLASRSIDDVRGGKITVMGVLETRSIAFDAVIIIDFDDNSVPKRSNKDMFLNTSLRELANLPTMQDRENLQKHYYEMLLRRSKETAICYTASEQNRPSRFLKELGIKTQQGYEEKEYAGILFTRSKPNVQTAKEIVAPYSFERIKLSNSRLKTYLTCKRRYYYAYVKHIQEHEIPRDMPQEHAIGSDIHKALERLYKKRDFYDDVRELQLDLERELEAAMGSSELERYLCAIEKKRLRAFCQNEIERFRAGWRVAYVEEPLEVPFGGMTLQGKIDRIDKKGNLLDVLDYKTGSYTLYNKNNFPDATDFQLEFYYLLAGKEGNVNSCGFYDLKEGKVVSELFLDQKLEILKAHIQDLLAVKELNFTMTDDTKACIYCPYALLCGRA</sequence>
<evidence type="ECO:0000259" key="1">
    <source>
        <dbReference type="Pfam" id="PF12705"/>
    </source>
</evidence>
<dbReference type="SUPFAM" id="SSF52540">
    <property type="entry name" value="P-loop containing nucleoside triphosphate hydrolases"/>
    <property type="match status" value="1"/>
</dbReference>
<protein>
    <recommendedName>
        <fullName evidence="1">PD-(D/E)XK endonuclease-like domain-containing protein</fullName>
    </recommendedName>
</protein>
<feature type="domain" description="PD-(D/E)XK endonuclease-like" evidence="1">
    <location>
        <begin position="542"/>
        <end position="778"/>
    </location>
</feature>
<dbReference type="EMBL" id="FPHK01000073">
    <property type="protein sequence ID" value="SFV63827.1"/>
    <property type="molecule type" value="Genomic_DNA"/>
</dbReference>
<dbReference type="InterPro" id="IPR011335">
    <property type="entry name" value="Restrct_endonuc-II-like"/>
</dbReference>
<evidence type="ECO:0000313" key="2">
    <source>
        <dbReference type="EMBL" id="SFV63827.1"/>
    </source>
</evidence>
<reference evidence="2" key="1">
    <citation type="submission" date="2016-10" db="EMBL/GenBank/DDBJ databases">
        <authorList>
            <person name="de Groot N.N."/>
        </authorList>
    </citation>
    <scope>NUCLEOTIDE SEQUENCE</scope>
</reference>
<dbReference type="AlphaFoldDB" id="A0A1W1CDL4"/>